<protein>
    <recommendedName>
        <fullName evidence="7">Photosystem II reaction center protein Psb30</fullName>
    </recommendedName>
    <alternativeName>
        <fullName evidence="7">Photosystem II reaction center protein Ycf12</fullName>
    </alternativeName>
</protein>
<keyword evidence="8" id="KW-0934">Plastid</keyword>
<keyword evidence="7" id="KW-0793">Thylakoid</keyword>
<organism evidence="8">
    <name type="scientific">Rhexinema sarcinoideum</name>
    <dbReference type="NCBI Taxonomy" id="43261"/>
    <lineage>
        <taxon>Eukaryota</taxon>
        <taxon>Viridiplantae</taxon>
        <taxon>Chlorophyta</taxon>
        <taxon>core chlorophytes</taxon>
        <taxon>Ulvophyceae</taxon>
        <taxon>OUU clade</taxon>
        <taxon>Ulotrichales</taxon>
        <taxon>Helicodictyaceae</taxon>
        <taxon>Rhexinema</taxon>
    </lineage>
</organism>
<evidence type="ECO:0000256" key="4">
    <source>
        <dbReference type="ARBA" id="ARBA00022989"/>
    </source>
</evidence>
<dbReference type="NCBIfam" id="NF010239">
    <property type="entry name" value="PRK13686.1"/>
    <property type="match status" value="1"/>
</dbReference>
<comment type="subcellular location">
    <subcellularLocation>
        <location evidence="1">Membrane</location>
        <topology evidence="1">Single-pass membrane protein</topology>
    </subcellularLocation>
    <subcellularLocation>
        <location evidence="7">Plastid</location>
        <location evidence="7">Chloroplast thylakoid membrane</location>
        <topology evidence="7">Single-pass membrane protein</topology>
    </subcellularLocation>
</comment>
<keyword evidence="8" id="KW-0150">Chloroplast</keyword>
<keyword evidence="5 7" id="KW-0472">Membrane</keyword>
<dbReference type="EMBL" id="KX306821">
    <property type="protein sequence ID" value="AOC61462.1"/>
    <property type="molecule type" value="Genomic_DNA"/>
</dbReference>
<dbReference type="InterPro" id="IPR010284">
    <property type="entry name" value="PSII_Ycf12_core-subunit"/>
</dbReference>
<reference evidence="8" key="1">
    <citation type="journal article" date="2016" name="Genome Biol. Evol.">
        <title>Mitochondrion-to-Chloroplast DNA Transfers and Intragenomic Proliferation of Chloroplast Group II Introns in Gloeotilopsis Green Algae (Ulotrichales, Ulvophyceae).</title>
        <authorList>
            <person name="Turmel M."/>
            <person name="Otis C."/>
            <person name="Lemieux C."/>
        </authorList>
    </citation>
    <scope>NUCLEOTIDE SEQUENCE</scope>
</reference>
<keyword evidence="6 7" id="KW-0604">Photosystem II</keyword>
<proteinExistence type="inferred from homology"/>
<evidence type="ECO:0000256" key="3">
    <source>
        <dbReference type="ARBA" id="ARBA00022692"/>
    </source>
</evidence>
<evidence type="ECO:0000256" key="7">
    <source>
        <dbReference type="HAMAP-Rule" id="MF_01329"/>
    </source>
</evidence>
<keyword evidence="4 7" id="KW-1133">Transmembrane helix</keyword>
<comment type="subunit">
    <text evidence="7">PSII is composed of 1 copy each of membrane proteins PsbA, PsbB, PsbC, PsbD, PsbE, PsbF, PsbH, PsbI, PsbJ, PsbK, PsbL, PsbM, PsbT, PsbX, PsbY, PsbZ, Psb30/Ycf12, peripheral proteins of the oxygen-evolving complex and a large number of cofactors. It forms dimeric complexes.</text>
</comment>
<feature type="transmembrane region" description="Helical" evidence="7">
    <location>
        <begin position="6"/>
        <end position="27"/>
    </location>
</feature>
<dbReference type="Pfam" id="PF05969">
    <property type="entry name" value="PSII_Ycf12"/>
    <property type="match status" value="1"/>
</dbReference>
<keyword evidence="3 7" id="KW-0812">Transmembrane</keyword>
<evidence type="ECO:0000256" key="2">
    <source>
        <dbReference type="ARBA" id="ARBA00022531"/>
    </source>
</evidence>
<geneLocation type="chloroplast" evidence="8"/>
<dbReference type="HAMAP" id="MF_01329">
    <property type="entry name" value="PSII_Psb30_Ycf12"/>
    <property type="match status" value="1"/>
</dbReference>
<gene>
    <name evidence="7 8" type="primary">ycf12</name>
    <name evidence="7" type="synonym">psb30</name>
</gene>
<evidence type="ECO:0000256" key="1">
    <source>
        <dbReference type="ARBA" id="ARBA00004167"/>
    </source>
</evidence>
<sequence>MNFEVLFQLTALLFIVAAGPLVIVLLASRSNNGL</sequence>
<comment type="function">
    <text evidence="7">A core subunit of photosystem II (PSII), probably helps stabilize the reaction center.</text>
</comment>
<dbReference type="GO" id="GO:0009535">
    <property type="term" value="C:chloroplast thylakoid membrane"/>
    <property type="evidence" value="ECO:0007669"/>
    <property type="project" value="UniProtKB-SubCell"/>
</dbReference>
<dbReference type="GO" id="GO:0015979">
    <property type="term" value="P:photosynthesis"/>
    <property type="evidence" value="ECO:0007669"/>
    <property type="project" value="UniProtKB-KW"/>
</dbReference>
<accession>A0A1B2RYP9</accession>
<dbReference type="GO" id="GO:0009523">
    <property type="term" value="C:photosystem II"/>
    <property type="evidence" value="ECO:0007669"/>
    <property type="project" value="UniProtKB-KW"/>
</dbReference>
<evidence type="ECO:0000256" key="6">
    <source>
        <dbReference type="ARBA" id="ARBA00023276"/>
    </source>
</evidence>
<evidence type="ECO:0000313" key="8">
    <source>
        <dbReference type="EMBL" id="AOC61462.1"/>
    </source>
</evidence>
<dbReference type="AlphaFoldDB" id="A0A1B2RYP9"/>
<name>A0A1B2RYP9_9CHLO</name>
<keyword evidence="2 7" id="KW-0602">Photosynthesis</keyword>
<comment type="similarity">
    <text evidence="7">Belongs to the Psb30/Ycf12 family.</text>
</comment>
<evidence type="ECO:0000256" key="5">
    <source>
        <dbReference type="ARBA" id="ARBA00023136"/>
    </source>
</evidence>